<comment type="cofactor">
    <cofactor evidence="5">
        <name>FAD</name>
        <dbReference type="ChEBI" id="CHEBI:57692"/>
    </cofactor>
    <text evidence="5">Binds 1 FAD per subunit.</text>
</comment>
<keyword evidence="5" id="KW-0547">Nucleotide-binding</keyword>
<evidence type="ECO:0000256" key="4">
    <source>
        <dbReference type="PIRSR" id="PIRSR000350-2"/>
    </source>
</evidence>
<dbReference type="Gene3D" id="1.10.287.990">
    <property type="entry name" value="Fe,Mn superoxide dismutase (SOD) domain"/>
    <property type="match status" value="1"/>
</dbReference>
<feature type="binding site" evidence="5">
    <location>
        <position position="52"/>
    </location>
    <ligand>
        <name>FAD</name>
        <dbReference type="ChEBI" id="CHEBI:57692"/>
    </ligand>
</feature>
<evidence type="ECO:0000256" key="1">
    <source>
        <dbReference type="ARBA" id="ARBA00007532"/>
    </source>
</evidence>
<dbReference type="PANTHER" id="PTHR43014:SF4">
    <property type="entry name" value="PYRIDINE NUCLEOTIDE-DISULFIDE OXIDOREDUCTASE RCLA-RELATED"/>
    <property type="match status" value="1"/>
</dbReference>
<evidence type="ECO:0000256" key="3">
    <source>
        <dbReference type="ARBA" id="ARBA00022827"/>
    </source>
</evidence>
<dbReference type="InterPro" id="IPR036324">
    <property type="entry name" value="Mn/Fe_SOD_N_sf"/>
</dbReference>
<evidence type="ECO:0000256" key="6">
    <source>
        <dbReference type="PIRSR" id="PIRSR000350-4"/>
    </source>
</evidence>
<evidence type="ECO:0000256" key="2">
    <source>
        <dbReference type="ARBA" id="ARBA00022630"/>
    </source>
</evidence>
<dbReference type="RefSeq" id="WP_061172182.1">
    <property type="nucleotide sequence ID" value="NZ_FCOA02000047.1"/>
</dbReference>
<dbReference type="NCBIfam" id="NF004939">
    <property type="entry name" value="PRK06292.1-1"/>
    <property type="match status" value="1"/>
</dbReference>
<feature type="disulfide bond" description="Redox-active" evidence="6">
    <location>
        <begin position="43"/>
        <end position="48"/>
    </location>
</feature>
<feature type="binding site" evidence="5">
    <location>
        <begin position="179"/>
        <end position="186"/>
    </location>
    <ligand>
        <name>NAD(+)</name>
        <dbReference type="ChEBI" id="CHEBI:57540"/>
    </ligand>
</feature>
<evidence type="ECO:0000313" key="10">
    <source>
        <dbReference type="Proteomes" id="UP000054851"/>
    </source>
</evidence>
<feature type="domain" description="FAD/NAD(P)-binding" evidence="8">
    <location>
        <begin position="7"/>
        <end position="326"/>
    </location>
</feature>
<evidence type="ECO:0000313" key="9">
    <source>
        <dbReference type="EMBL" id="SAK94807.1"/>
    </source>
</evidence>
<feature type="domain" description="Pyridine nucleotide-disulphide oxidoreductase dimerisation" evidence="7">
    <location>
        <begin position="350"/>
        <end position="453"/>
    </location>
</feature>
<keyword evidence="5" id="KW-0520">NAD</keyword>
<comment type="caution">
    <text evidence="9">The sequence shown here is derived from an EMBL/GenBank/DDBJ whole genome shotgun (WGS) entry which is preliminary data.</text>
</comment>
<dbReference type="InterPro" id="IPR001100">
    <property type="entry name" value="Pyr_nuc-diS_OxRdtase"/>
</dbReference>
<evidence type="ECO:0000256" key="5">
    <source>
        <dbReference type="PIRSR" id="PIRSR000350-3"/>
    </source>
</evidence>
<feature type="binding site" evidence="5">
    <location>
        <position position="311"/>
    </location>
    <ligand>
        <name>FAD</name>
        <dbReference type="ChEBI" id="CHEBI:57692"/>
    </ligand>
</feature>
<dbReference type="Pfam" id="PF07992">
    <property type="entry name" value="Pyr_redox_2"/>
    <property type="match status" value="1"/>
</dbReference>
<dbReference type="PANTHER" id="PTHR43014">
    <property type="entry name" value="MERCURIC REDUCTASE"/>
    <property type="match status" value="1"/>
</dbReference>
<dbReference type="AlphaFoldDB" id="A0A158DM20"/>
<sequence length="462" mass="49501">MNTIKTDVAIIGAGSAGLSAYRAAKAAGAAAILIEGGAHGTTCARVGCMPSKLLIAAAEAAHHAMHTDAFGVHIEGTVRIDGREVMARVKSERDRFVGFVVAGVDAMPGADKLSGYARFIDDNLLQVGEHTRVHAKSVVIATGSSPVMPAMYRALGNRAVVNDDVFSWDDLPKRVAVIGAGVIGLELGQALARLGVRVSVLGARGRVGPLTDPEVRNYAERVFSEAFRFEPRAQVQAAVRDVDEVRLRYVSGADELVEDTFDYVLVAAGRKPNVAGLALHNTSLELDANGLPVYDASTLQAGAHPVFIAGDANGVLPLLHEAADEGRGAGTNAARYPNVEPVERRAPISIAFTDPGIAMVGARHVDLTAESFVTGEVSFEDQGRSRVMLRNRGLMHVYVDRASRRFVGAEWIGPEAEHIAHLLAWALQMKLTIDEMLRMPFYHPVVEEGLRTALREAEVKLR</sequence>
<dbReference type="InterPro" id="IPR036188">
    <property type="entry name" value="FAD/NAD-bd_sf"/>
</dbReference>
<feature type="active site" description="Proton acceptor" evidence="4">
    <location>
        <position position="443"/>
    </location>
</feature>
<gene>
    <name evidence="9" type="ORF">AWB79_07153</name>
</gene>
<evidence type="ECO:0000259" key="8">
    <source>
        <dbReference type="Pfam" id="PF07992"/>
    </source>
</evidence>
<feature type="binding site" evidence="5">
    <location>
        <begin position="142"/>
        <end position="144"/>
    </location>
    <ligand>
        <name>FAD</name>
        <dbReference type="ChEBI" id="CHEBI:57692"/>
    </ligand>
</feature>
<keyword evidence="10" id="KW-1185">Reference proteome</keyword>
<dbReference type="PRINTS" id="PR00411">
    <property type="entry name" value="PNDRDTASEI"/>
</dbReference>
<dbReference type="PRINTS" id="PR00368">
    <property type="entry name" value="FADPNR"/>
</dbReference>
<dbReference type="Gene3D" id="3.50.50.60">
    <property type="entry name" value="FAD/NAD(P)-binding domain"/>
    <property type="match status" value="2"/>
</dbReference>
<dbReference type="SUPFAM" id="SSF51905">
    <property type="entry name" value="FAD/NAD(P)-binding domain"/>
    <property type="match status" value="1"/>
</dbReference>
<name>A0A158DM20_9BURK</name>
<dbReference type="PIRSF" id="PIRSF000350">
    <property type="entry name" value="Mercury_reductase_MerA"/>
    <property type="match status" value="1"/>
</dbReference>
<dbReference type="GO" id="GO:0050660">
    <property type="term" value="F:flavin adenine dinucleotide binding"/>
    <property type="evidence" value="ECO:0007669"/>
    <property type="project" value="TreeGrafter"/>
</dbReference>
<evidence type="ECO:0000259" key="7">
    <source>
        <dbReference type="Pfam" id="PF02852"/>
    </source>
</evidence>
<dbReference type="EMBL" id="FCOA02000047">
    <property type="protein sequence ID" value="SAK94807.1"/>
    <property type="molecule type" value="Genomic_DNA"/>
</dbReference>
<dbReference type="Pfam" id="PF02852">
    <property type="entry name" value="Pyr_redox_dim"/>
    <property type="match status" value="1"/>
</dbReference>
<dbReference type="OrthoDB" id="178496at2"/>
<dbReference type="Gene3D" id="3.30.390.30">
    <property type="match status" value="1"/>
</dbReference>
<keyword evidence="2" id="KW-0285">Flavoprotein</keyword>
<feature type="binding site" evidence="5">
    <location>
        <position position="269"/>
    </location>
    <ligand>
        <name>NAD(+)</name>
        <dbReference type="ChEBI" id="CHEBI:57540"/>
    </ligand>
</feature>
<dbReference type="STRING" id="1777140.AWB79_07153"/>
<dbReference type="SUPFAM" id="SSF55424">
    <property type="entry name" value="FAD/NAD-linked reductases, dimerisation (C-terminal) domain"/>
    <property type="match status" value="1"/>
</dbReference>
<comment type="similarity">
    <text evidence="1">Belongs to the class-I pyridine nucleotide-disulfide oxidoreductase family.</text>
</comment>
<dbReference type="InterPro" id="IPR023753">
    <property type="entry name" value="FAD/NAD-binding_dom"/>
</dbReference>
<dbReference type="InterPro" id="IPR016156">
    <property type="entry name" value="FAD/NAD-linked_Rdtase_dimer_sf"/>
</dbReference>
<organism evidence="9 10">
    <name type="scientific">Caballeronia hypogeia</name>
    <dbReference type="NCBI Taxonomy" id="1777140"/>
    <lineage>
        <taxon>Bacteria</taxon>
        <taxon>Pseudomonadati</taxon>
        <taxon>Pseudomonadota</taxon>
        <taxon>Betaproteobacteria</taxon>
        <taxon>Burkholderiales</taxon>
        <taxon>Burkholderiaceae</taxon>
        <taxon>Caballeronia</taxon>
    </lineage>
</organism>
<dbReference type="GO" id="GO:0003955">
    <property type="term" value="F:NAD(P)H dehydrogenase (quinone) activity"/>
    <property type="evidence" value="ECO:0007669"/>
    <property type="project" value="TreeGrafter"/>
</dbReference>
<dbReference type="Proteomes" id="UP000054851">
    <property type="component" value="Unassembled WGS sequence"/>
</dbReference>
<keyword evidence="3 5" id="KW-0274">FAD</keyword>
<dbReference type="InterPro" id="IPR004099">
    <property type="entry name" value="Pyr_nucl-diS_OxRdtase_dimer"/>
</dbReference>
<proteinExistence type="inferred from homology"/>
<protein>
    <submittedName>
        <fullName evidence="9">Dihydrolipoamide dehydrogenase</fullName>
    </submittedName>
</protein>
<reference evidence="9" key="1">
    <citation type="submission" date="2016-01" db="EMBL/GenBank/DDBJ databases">
        <authorList>
            <person name="Peeters C."/>
        </authorList>
    </citation>
    <scope>NUCLEOTIDE SEQUENCE</scope>
    <source>
        <strain evidence="9">LMG 29322</strain>
    </source>
</reference>
<accession>A0A158DM20</accession>